<evidence type="ECO:0000259" key="8">
    <source>
        <dbReference type="Pfam" id="PF02687"/>
    </source>
</evidence>
<name>A0A4Q1UMT2_9BRAD</name>
<keyword evidence="4 7" id="KW-1133">Transmembrane helix</keyword>
<evidence type="ECO:0000256" key="1">
    <source>
        <dbReference type="ARBA" id="ARBA00004651"/>
    </source>
</evidence>
<feature type="transmembrane region" description="Helical" evidence="7">
    <location>
        <begin position="366"/>
        <end position="384"/>
    </location>
</feature>
<dbReference type="Pfam" id="PF02687">
    <property type="entry name" value="FtsX"/>
    <property type="match status" value="1"/>
</dbReference>
<evidence type="ECO:0000259" key="9">
    <source>
        <dbReference type="Pfam" id="PF12704"/>
    </source>
</evidence>
<dbReference type="PANTHER" id="PTHR30572:SF4">
    <property type="entry name" value="ABC TRANSPORTER PERMEASE YTRF"/>
    <property type="match status" value="1"/>
</dbReference>
<feature type="transmembrane region" description="Helical" evidence="7">
    <location>
        <begin position="30"/>
        <end position="50"/>
    </location>
</feature>
<dbReference type="InterPro" id="IPR003838">
    <property type="entry name" value="ABC3_permease_C"/>
</dbReference>
<sequence length="402" mass="42067">MMSFSPKHHIVRELALESVRNVRSLKGRSLLALIGISIGTAAVIAMLHIGHSARIEAKRQFESLGIDRVIITPLIGSGATTPIPFAFAKELVNQQTGLATVAPIIVSGTTIRAGRATLGATVIAADEEFYSLAMAVMAAGRPTTALDGLSPYAVLGAHVARGLRAEVGKVLAPGDQLTVQTQRVTIIGILAETDPNPVLNVDLNQSIIIPFAAARRLLPDPKISSIAARLAVGADERNMIDAVTQAFKSYDRQGGGVRVQTARQLIAGVDRQMAVYGLLLLAIGAIALVVGGVGVMNVMLMNVMERRREIGIRMAIGARRRQVAGMFVVETLVLSAIGSSLGTVLGTAAAWGFAACAGWAFTPSPTALPLGIGMAVAVALFFGLHPALRAARMDPILALRAS</sequence>
<feature type="transmembrane region" description="Helical" evidence="7">
    <location>
        <begin position="273"/>
        <end position="303"/>
    </location>
</feature>
<comment type="similarity">
    <text evidence="6">Belongs to the ABC-4 integral membrane protein family.</text>
</comment>
<proteinExistence type="inferred from homology"/>
<keyword evidence="2" id="KW-1003">Cell membrane</keyword>
<protein>
    <recommendedName>
        <fullName evidence="12">ABC transporter permease</fullName>
    </recommendedName>
</protein>
<dbReference type="GO" id="GO:0005886">
    <property type="term" value="C:plasma membrane"/>
    <property type="evidence" value="ECO:0007669"/>
    <property type="project" value="UniProtKB-SubCell"/>
</dbReference>
<keyword evidence="3 7" id="KW-0812">Transmembrane</keyword>
<dbReference type="AlphaFoldDB" id="A0A4Q1UMT2"/>
<evidence type="ECO:0000256" key="2">
    <source>
        <dbReference type="ARBA" id="ARBA00022475"/>
    </source>
</evidence>
<dbReference type="PANTHER" id="PTHR30572">
    <property type="entry name" value="MEMBRANE COMPONENT OF TRANSPORTER-RELATED"/>
    <property type="match status" value="1"/>
</dbReference>
<evidence type="ECO:0000256" key="3">
    <source>
        <dbReference type="ARBA" id="ARBA00022692"/>
    </source>
</evidence>
<evidence type="ECO:0008006" key="12">
    <source>
        <dbReference type="Google" id="ProtNLM"/>
    </source>
</evidence>
<feature type="domain" description="ABC3 transporter permease C-terminal" evidence="8">
    <location>
        <begin position="282"/>
        <end position="395"/>
    </location>
</feature>
<evidence type="ECO:0000313" key="11">
    <source>
        <dbReference type="Proteomes" id="UP000290819"/>
    </source>
</evidence>
<keyword evidence="5 7" id="KW-0472">Membrane</keyword>
<dbReference type="EMBL" id="MZXW01000050">
    <property type="protein sequence ID" value="RXT36373.1"/>
    <property type="molecule type" value="Genomic_DNA"/>
</dbReference>
<evidence type="ECO:0000256" key="7">
    <source>
        <dbReference type="SAM" id="Phobius"/>
    </source>
</evidence>
<dbReference type="GO" id="GO:0022857">
    <property type="term" value="F:transmembrane transporter activity"/>
    <property type="evidence" value="ECO:0007669"/>
    <property type="project" value="TreeGrafter"/>
</dbReference>
<evidence type="ECO:0000256" key="5">
    <source>
        <dbReference type="ARBA" id="ARBA00023136"/>
    </source>
</evidence>
<evidence type="ECO:0000313" key="10">
    <source>
        <dbReference type="EMBL" id="RXT36373.1"/>
    </source>
</evidence>
<gene>
    <name evidence="10" type="ORF">B5V03_32395</name>
</gene>
<dbReference type="InterPro" id="IPR025857">
    <property type="entry name" value="MacB_PCD"/>
</dbReference>
<feature type="domain" description="MacB-like periplasmic core" evidence="9">
    <location>
        <begin position="29"/>
        <end position="245"/>
    </location>
</feature>
<dbReference type="RefSeq" id="WP_129274514.1">
    <property type="nucleotide sequence ID" value="NZ_MZXW01000050.1"/>
</dbReference>
<organism evidence="10 11">
    <name type="scientific">Bradyrhizobium betae</name>
    <dbReference type="NCBI Taxonomy" id="244734"/>
    <lineage>
        <taxon>Bacteria</taxon>
        <taxon>Pseudomonadati</taxon>
        <taxon>Pseudomonadota</taxon>
        <taxon>Alphaproteobacteria</taxon>
        <taxon>Hyphomicrobiales</taxon>
        <taxon>Nitrobacteraceae</taxon>
        <taxon>Bradyrhizobium</taxon>
    </lineage>
</organism>
<accession>A0A4Q1UMT2</accession>
<dbReference type="InterPro" id="IPR050250">
    <property type="entry name" value="Macrolide_Exporter_MacB"/>
</dbReference>
<evidence type="ECO:0000256" key="4">
    <source>
        <dbReference type="ARBA" id="ARBA00022989"/>
    </source>
</evidence>
<comment type="subcellular location">
    <subcellularLocation>
        <location evidence="1">Cell membrane</location>
        <topology evidence="1">Multi-pass membrane protein</topology>
    </subcellularLocation>
</comment>
<evidence type="ECO:0000256" key="6">
    <source>
        <dbReference type="ARBA" id="ARBA00038076"/>
    </source>
</evidence>
<comment type="caution">
    <text evidence="10">The sequence shown here is derived from an EMBL/GenBank/DDBJ whole genome shotgun (WGS) entry which is preliminary data.</text>
</comment>
<feature type="transmembrane region" description="Helical" evidence="7">
    <location>
        <begin position="324"/>
        <end position="354"/>
    </location>
</feature>
<keyword evidence="11" id="KW-1185">Reference proteome</keyword>
<reference evidence="10 11" key="1">
    <citation type="submission" date="2017-03" db="EMBL/GenBank/DDBJ databases">
        <authorList>
            <person name="Safronova V.I."/>
            <person name="Sazanova A.L."/>
            <person name="Chirak E.R."/>
        </authorList>
    </citation>
    <scope>NUCLEOTIDE SEQUENCE [LARGE SCALE GENOMIC DNA]</scope>
    <source>
        <strain evidence="10 11">Opo-243</strain>
    </source>
</reference>
<dbReference type="Proteomes" id="UP000290819">
    <property type="component" value="Unassembled WGS sequence"/>
</dbReference>
<dbReference type="Pfam" id="PF12704">
    <property type="entry name" value="MacB_PCD"/>
    <property type="match status" value="1"/>
</dbReference>
<dbReference type="OrthoDB" id="9770036at2"/>